<comment type="caution">
    <text evidence="5">The sequence shown here is derived from an EMBL/GenBank/DDBJ whole genome shotgun (WGS) entry which is preliminary data.</text>
</comment>
<dbReference type="PANTHER" id="PTHR19422:SF123">
    <property type="entry name" value="RT1 CLASS I, LOCUS CE15"/>
    <property type="match status" value="1"/>
</dbReference>
<dbReference type="SUPFAM" id="SSF51283">
    <property type="entry name" value="dUTPase-like"/>
    <property type="match status" value="1"/>
</dbReference>
<evidence type="ECO:0000256" key="1">
    <source>
        <dbReference type="ARBA" id="ARBA00022670"/>
    </source>
</evidence>
<sequence>QLHSTVSQYGVTSEPIKQMLDYLWDSQLLLPADCRGIARLIFTQHQQLRLQPSTSRSLNLDLAAAVDVTLMTPHPQKVPTGIKGQAMGALFLGRPSASMLGLFIIPGVIDVDYTGEIMIMVYTPFPPIQINKGQRIAQLVPLEQITKDLPSTKDYARGTDSFGSTGGLTLLILDLSERPKRKVEVEYQGQKCSFMGLLDTGEDSSIIAPHCWPQHWPLQPAATMVTGVGGLTLASCS</sequence>
<evidence type="ECO:0000256" key="2">
    <source>
        <dbReference type="ARBA" id="ARBA00022750"/>
    </source>
</evidence>
<dbReference type="GO" id="GO:0016032">
    <property type="term" value="P:viral process"/>
    <property type="evidence" value="ECO:0007669"/>
    <property type="project" value="InterPro"/>
</dbReference>
<dbReference type="Proteomes" id="UP000580681">
    <property type="component" value="Unassembled WGS sequence"/>
</dbReference>
<evidence type="ECO:0000259" key="4">
    <source>
        <dbReference type="PROSITE" id="PS50175"/>
    </source>
</evidence>
<dbReference type="CDD" id="cd07557">
    <property type="entry name" value="trimeric_dUTPase"/>
    <property type="match status" value="1"/>
</dbReference>
<dbReference type="InterPro" id="IPR021109">
    <property type="entry name" value="Peptidase_aspartic_dom_sf"/>
</dbReference>
<dbReference type="SUPFAM" id="SSF50630">
    <property type="entry name" value="Acid proteases"/>
    <property type="match status" value="1"/>
</dbReference>
<dbReference type="PROSITE" id="PS50175">
    <property type="entry name" value="ASP_PROT_RETROV"/>
    <property type="match status" value="1"/>
</dbReference>
<dbReference type="GO" id="GO:0006508">
    <property type="term" value="P:proteolysis"/>
    <property type="evidence" value="ECO:0007669"/>
    <property type="project" value="UniProtKB-KW"/>
</dbReference>
<dbReference type="EMBL" id="VYZJ01002167">
    <property type="protein sequence ID" value="NWR24752.1"/>
    <property type="molecule type" value="Genomic_DNA"/>
</dbReference>
<dbReference type="Gene3D" id="2.40.70.10">
    <property type="entry name" value="Acid Proteases"/>
    <property type="match status" value="1"/>
</dbReference>
<dbReference type="InterPro" id="IPR051592">
    <property type="entry name" value="HERV-K_Pro_peptidase_A2"/>
</dbReference>
<dbReference type="PANTHER" id="PTHR19422">
    <property type="entry name" value="GAG RETROVIRAL POLYPROTEIN"/>
    <property type="match status" value="1"/>
</dbReference>
<keyword evidence="6" id="KW-1185">Reference proteome</keyword>
<evidence type="ECO:0000313" key="6">
    <source>
        <dbReference type="Proteomes" id="UP000580681"/>
    </source>
</evidence>
<evidence type="ECO:0000313" key="5">
    <source>
        <dbReference type="EMBL" id="NWR24752.1"/>
    </source>
</evidence>
<keyword evidence="2" id="KW-0064">Aspartyl protease</keyword>
<dbReference type="InterPro" id="IPR018061">
    <property type="entry name" value="Retropepsins"/>
</dbReference>
<protein>
    <submittedName>
        <fullName evidence="5">POK9 protein</fullName>
    </submittedName>
</protein>
<dbReference type="Pfam" id="PF00607">
    <property type="entry name" value="Gag_p24"/>
    <property type="match status" value="1"/>
</dbReference>
<keyword evidence="1" id="KW-0645">Protease</keyword>
<dbReference type="Gene3D" id="2.70.40.10">
    <property type="match status" value="1"/>
</dbReference>
<feature type="non-terminal residue" evidence="5">
    <location>
        <position position="1"/>
    </location>
</feature>
<dbReference type="AlphaFoldDB" id="A0A7K4VQL6"/>
<dbReference type="InterPro" id="IPR008919">
    <property type="entry name" value="Retrov_capsid_N"/>
</dbReference>
<name>A0A7K4VQL6_9EMBE</name>
<reference evidence="5 6" key="1">
    <citation type="submission" date="2019-09" db="EMBL/GenBank/DDBJ databases">
        <title>Bird 10,000 Genomes (B10K) Project - Family phase.</title>
        <authorList>
            <person name="Zhang G."/>
        </authorList>
    </citation>
    <scope>NUCLEOTIDE SEQUENCE [LARGE SCALE GENOMIC DNA]</scope>
    <source>
        <strain evidence="5">B10K-DU-015-11</strain>
        <tissue evidence="5">Mixed tissue sample</tissue>
    </source>
</reference>
<organism evidence="5 6">
    <name type="scientific">Emberiza fucata</name>
    <dbReference type="NCBI Taxonomy" id="337179"/>
    <lineage>
        <taxon>Eukaryota</taxon>
        <taxon>Metazoa</taxon>
        <taxon>Chordata</taxon>
        <taxon>Craniata</taxon>
        <taxon>Vertebrata</taxon>
        <taxon>Euteleostomi</taxon>
        <taxon>Archelosauria</taxon>
        <taxon>Archosauria</taxon>
        <taxon>Dinosauria</taxon>
        <taxon>Saurischia</taxon>
        <taxon>Theropoda</taxon>
        <taxon>Coelurosauria</taxon>
        <taxon>Aves</taxon>
        <taxon>Neognathae</taxon>
        <taxon>Neoaves</taxon>
        <taxon>Telluraves</taxon>
        <taxon>Australaves</taxon>
        <taxon>Passeriformes</taxon>
        <taxon>Passeroidea</taxon>
        <taxon>Fringillidae</taxon>
        <taxon>Emberizinae</taxon>
        <taxon>Emberizini</taxon>
        <taxon>Emberiza</taxon>
    </lineage>
</organism>
<dbReference type="InterPro" id="IPR036157">
    <property type="entry name" value="dUTPase-like_sf"/>
</dbReference>
<feature type="non-terminal residue" evidence="5">
    <location>
        <position position="237"/>
    </location>
</feature>
<dbReference type="Pfam" id="PF00692">
    <property type="entry name" value="dUTPase"/>
    <property type="match status" value="1"/>
</dbReference>
<accession>A0A7K4VQL6</accession>
<dbReference type="InterPro" id="IPR033704">
    <property type="entry name" value="dUTPase_trimeric"/>
</dbReference>
<dbReference type="InterPro" id="IPR001995">
    <property type="entry name" value="Peptidase_A2_cat"/>
</dbReference>
<dbReference type="InterPro" id="IPR029054">
    <property type="entry name" value="dUTPase-like"/>
</dbReference>
<dbReference type="GO" id="GO:0004190">
    <property type="term" value="F:aspartic-type endopeptidase activity"/>
    <property type="evidence" value="ECO:0007669"/>
    <property type="project" value="UniProtKB-KW"/>
</dbReference>
<dbReference type="Gene3D" id="1.10.375.10">
    <property type="entry name" value="Human Immunodeficiency Virus Type 1 Capsid Protein"/>
    <property type="match status" value="1"/>
</dbReference>
<feature type="domain" description="Peptidase A2" evidence="4">
    <location>
        <begin position="194"/>
        <end position="230"/>
    </location>
</feature>
<dbReference type="Pfam" id="PF00077">
    <property type="entry name" value="RVP"/>
    <property type="match status" value="1"/>
</dbReference>
<proteinExistence type="predicted"/>
<keyword evidence="3" id="KW-0378">Hydrolase</keyword>
<gene>
    <name evidence="5" type="primary">Ervk9_3</name>
    <name evidence="5" type="ORF">EMBFUC_R08272</name>
</gene>
<evidence type="ECO:0000256" key="3">
    <source>
        <dbReference type="ARBA" id="ARBA00022801"/>
    </source>
</evidence>